<evidence type="ECO:0000313" key="7">
    <source>
        <dbReference type="EMBL" id="HIQ29698.1"/>
    </source>
</evidence>
<dbReference type="PIRSF" id="PIRSF019574">
    <property type="entry name" value="Periplasmic_polyamine_BP"/>
    <property type="match status" value="1"/>
</dbReference>
<feature type="coiled-coil region" evidence="5">
    <location>
        <begin position="29"/>
        <end position="78"/>
    </location>
</feature>
<organism evidence="7 8">
    <name type="scientific">Caldiarchaeum subterraneum</name>
    <dbReference type="NCBI Taxonomy" id="311458"/>
    <lineage>
        <taxon>Archaea</taxon>
        <taxon>Nitrososphaerota</taxon>
        <taxon>Candidatus Caldarchaeales</taxon>
        <taxon>Candidatus Caldarchaeaceae</taxon>
        <taxon>Candidatus Caldarchaeum</taxon>
    </lineage>
</organism>
<keyword evidence="2" id="KW-0813">Transport</keyword>
<comment type="subcellular location">
    <subcellularLocation>
        <location evidence="1">Periplasm</location>
    </subcellularLocation>
</comment>
<keyword evidence="3" id="KW-0732">Signal</keyword>
<evidence type="ECO:0000256" key="6">
    <source>
        <dbReference type="SAM" id="Phobius"/>
    </source>
</evidence>
<evidence type="ECO:0000256" key="2">
    <source>
        <dbReference type="ARBA" id="ARBA00022448"/>
    </source>
</evidence>
<accession>A0A832ZVY5</accession>
<sequence>MTNGNRRSFFKVVGAAVAAGIAGVAGGYMAGLNSARAELEKLAEQQQKEAEKLAGETISKLEAEIQELKEKLAQYEIPDKELRIFNWSEYIPEQLLTLFEERTGVKIIYDTFETSDEVLAKLLTGNMPYDVTVITGGTITLEDYDRYVTKLDYSKIPNYEAFVFDELKNPAYDPGRTFTVPYQSGTSGISFRMDKIAEEDWPTGWLDSLFDFDYFLPKYSPKDGVKTATMIPGGVETIPNVIKGVLGKSINDLSPENIEAAKEVMIQQKPFLAAYAAASEYQPGLDEGRFWISETWVYQSSENNVEYIVPKEGCEIWTDCMIIPKSAKNIEAAYAWINYMFEPTSQLALTIYNGLMTPNKITFELLPEEMQNDESIYPPPEIMAKLEAWRGRTPEEREMLTRAWQEILVA</sequence>
<dbReference type="InterPro" id="IPR001188">
    <property type="entry name" value="Sperm_putr-bd"/>
</dbReference>
<dbReference type="Gene3D" id="3.40.190.10">
    <property type="entry name" value="Periplasmic binding protein-like II"/>
    <property type="match status" value="2"/>
</dbReference>
<comment type="caution">
    <text evidence="7">The sequence shown here is derived from an EMBL/GenBank/DDBJ whole genome shotgun (WGS) entry which is preliminary data.</text>
</comment>
<dbReference type="SUPFAM" id="SSF53850">
    <property type="entry name" value="Periplasmic binding protein-like II"/>
    <property type="match status" value="1"/>
</dbReference>
<evidence type="ECO:0000313" key="8">
    <source>
        <dbReference type="Proteomes" id="UP000608579"/>
    </source>
</evidence>
<dbReference type="Pfam" id="PF13416">
    <property type="entry name" value="SBP_bac_8"/>
    <property type="match status" value="1"/>
</dbReference>
<evidence type="ECO:0000256" key="4">
    <source>
        <dbReference type="ARBA" id="ARBA00022764"/>
    </source>
</evidence>
<dbReference type="PANTHER" id="PTHR30222">
    <property type="entry name" value="SPERMIDINE/PUTRESCINE-BINDING PERIPLASMIC PROTEIN"/>
    <property type="match status" value="1"/>
</dbReference>
<evidence type="ECO:0000256" key="1">
    <source>
        <dbReference type="ARBA" id="ARBA00004418"/>
    </source>
</evidence>
<name>A0A832ZVY5_CALS0</name>
<evidence type="ECO:0000256" key="3">
    <source>
        <dbReference type="ARBA" id="ARBA00022729"/>
    </source>
</evidence>
<reference evidence="7" key="1">
    <citation type="journal article" date="2020" name="ISME J.">
        <title>Gammaproteobacteria mediating utilization of methyl-, sulfur- and petroleum organic compounds in deep ocean hydrothermal plumes.</title>
        <authorList>
            <person name="Zhou Z."/>
            <person name="Liu Y."/>
            <person name="Pan J."/>
            <person name="Cron B.R."/>
            <person name="Toner B.M."/>
            <person name="Anantharaman K."/>
            <person name="Breier J.A."/>
            <person name="Dick G.J."/>
            <person name="Li M."/>
        </authorList>
    </citation>
    <scope>NUCLEOTIDE SEQUENCE</scope>
    <source>
        <strain evidence="7">SZUA-1515</strain>
    </source>
</reference>
<keyword evidence="6" id="KW-1133">Transmembrane helix</keyword>
<dbReference type="InterPro" id="IPR006059">
    <property type="entry name" value="SBP"/>
</dbReference>
<dbReference type="GO" id="GO:0042597">
    <property type="term" value="C:periplasmic space"/>
    <property type="evidence" value="ECO:0007669"/>
    <property type="project" value="UniProtKB-SubCell"/>
</dbReference>
<gene>
    <name evidence="7" type="ORF">EYH45_03940</name>
</gene>
<keyword evidence="5" id="KW-0175">Coiled coil</keyword>
<dbReference type="InterPro" id="IPR006311">
    <property type="entry name" value="TAT_signal"/>
</dbReference>
<dbReference type="PROSITE" id="PS51318">
    <property type="entry name" value="TAT"/>
    <property type="match status" value="1"/>
</dbReference>
<keyword evidence="6" id="KW-0812">Transmembrane</keyword>
<protein>
    <submittedName>
        <fullName evidence="7">Extracellular solute-binding protein</fullName>
    </submittedName>
</protein>
<dbReference type="CDD" id="cd13590">
    <property type="entry name" value="PBP2_PotD_PotF_like"/>
    <property type="match status" value="1"/>
</dbReference>
<dbReference type="AlphaFoldDB" id="A0A832ZVY5"/>
<keyword evidence="6" id="KW-0472">Membrane</keyword>
<dbReference type="PANTHER" id="PTHR30222:SF17">
    <property type="entry name" value="SPERMIDINE_PUTRESCINE-BINDING PERIPLASMIC PROTEIN"/>
    <property type="match status" value="1"/>
</dbReference>
<dbReference type="Proteomes" id="UP000608579">
    <property type="component" value="Unassembled WGS sequence"/>
</dbReference>
<feature type="transmembrane region" description="Helical" evidence="6">
    <location>
        <begin position="12"/>
        <end position="31"/>
    </location>
</feature>
<evidence type="ECO:0000256" key="5">
    <source>
        <dbReference type="SAM" id="Coils"/>
    </source>
</evidence>
<keyword evidence="4" id="KW-0574">Periplasm</keyword>
<proteinExistence type="predicted"/>
<dbReference type="GO" id="GO:0015846">
    <property type="term" value="P:polyamine transport"/>
    <property type="evidence" value="ECO:0007669"/>
    <property type="project" value="InterPro"/>
</dbReference>
<dbReference type="GO" id="GO:0019808">
    <property type="term" value="F:polyamine binding"/>
    <property type="evidence" value="ECO:0007669"/>
    <property type="project" value="InterPro"/>
</dbReference>
<dbReference type="EMBL" id="DQVM01000076">
    <property type="protein sequence ID" value="HIQ29698.1"/>
    <property type="molecule type" value="Genomic_DNA"/>
</dbReference>
<dbReference type="PRINTS" id="PR00909">
    <property type="entry name" value="SPERMDNBNDNG"/>
</dbReference>